<sequence length="225" mass="24263">MKLLATLTVLMTVIALALGHGSAAFGRVFMAAGLPGLAALTFDRPDWQGAALYRAGRMEDAARAFAKAGATYNLGTAQARLGRYSEALETYDLVIHGGDADARANFDLIAAYYAGLGIDPEALALFGKRRDGATTESFVARGNARAAGTGDEVNNTSTMLGTVQLQSTGQEKVRRIFDDRFMLADERWLSQLTDVPGDYLKARIAHERKRREKLGLAPPDPEDPQ</sequence>
<dbReference type="RefSeq" id="WP_005861675.1">
    <property type="nucleotide sequence ID" value="NZ_AAYA01000012.1"/>
</dbReference>
<evidence type="ECO:0000313" key="2">
    <source>
        <dbReference type="Proteomes" id="UP000005713"/>
    </source>
</evidence>
<dbReference type="InterPro" id="IPR011990">
    <property type="entry name" value="TPR-like_helical_dom_sf"/>
</dbReference>
<dbReference type="Proteomes" id="UP000005713">
    <property type="component" value="Unassembled WGS sequence"/>
</dbReference>
<proteinExistence type="predicted"/>
<dbReference type="Gene3D" id="1.25.40.10">
    <property type="entry name" value="Tetratricopeptide repeat domain"/>
    <property type="match status" value="1"/>
</dbReference>
<evidence type="ECO:0000313" key="1">
    <source>
        <dbReference type="EMBL" id="EBA06950.1"/>
    </source>
</evidence>
<protein>
    <submittedName>
        <fullName evidence="1">Uncharacterized protein</fullName>
    </submittedName>
</protein>
<organism evidence="1 2">
    <name type="scientific">Sagittula stellata (strain ATCC 700073 / DSM 11524 / E-37)</name>
    <dbReference type="NCBI Taxonomy" id="388399"/>
    <lineage>
        <taxon>Bacteria</taxon>
        <taxon>Pseudomonadati</taxon>
        <taxon>Pseudomonadota</taxon>
        <taxon>Alphaproteobacteria</taxon>
        <taxon>Rhodobacterales</taxon>
        <taxon>Roseobacteraceae</taxon>
        <taxon>Sagittula</taxon>
    </lineage>
</organism>
<accession>A3K7J1</accession>
<name>A3K7J1_SAGS3</name>
<comment type="caution">
    <text evidence="1">The sequence shown here is derived from an EMBL/GenBank/DDBJ whole genome shotgun (WGS) entry which is preliminary data.</text>
</comment>
<dbReference type="OrthoDB" id="5801125at2"/>
<reference evidence="1 2" key="1">
    <citation type="submission" date="2006-06" db="EMBL/GenBank/DDBJ databases">
        <authorList>
            <person name="Moran M.A."/>
            <person name="Ferriera S."/>
            <person name="Johnson J."/>
            <person name="Kravitz S."/>
            <person name="Beeson K."/>
            <person name="Sutton G."/>
            <person name="Rogers Y.-H."/>
            <person name="Friedman R."/>
            <person name="Frazier M."/>
            <person name="Venter J.C."/>
        </authorList>
    </citation>
    <scope>NUCLEOTIDE SEQUENCE [LARGE SCALE GENOMIC DNA]</scope>
    <source>
        <strain evidence="1 2">E-37</strain>
    </source>
</reference>
<dbReference type="AlphaFoldDB" id="A3K7J1"/>
<keyword evidence="2" id="KW-1185">Reference proteome</keyword>
<dbReference type="eggNOG" id="COG0457">
    <property type="taxonomic scope" value="Bacteria"/>
</dbReference>
<gene>
    <name evidence="1" type="ORF">SSE37_00725</name>
</gene>
<dbReference type="SUPFAM" id="SSF48452">
    <property type="entry name" value="TPR-like"/>
    <property type="match status" value="1"/>
</dbReference>
<dbReference type="EMBL" id="AAYA01000012">
    <property type="protein sequence ID" value="EBA06950.1"/>
    <property type="molecule type" value="Genomic_DNA"/>
</dbReference>